<dbReference type="EMBL" id="BPLR01012793">
    <property type="protein sequence ID" value="GIY56668.1"/>
    <property type="molecule type" value="Genomic_DNA"/>
</dbReference>
<sequence>MHSVRGKGVKNWPLRKTIFCRRLSREKVQNRKKFLRGGHSGTGGECPLCASGVNECPSIPPHPFCLPLSPEMIKHSIPNKDHPYQTSPSRISSTASLGVAISGGWTEIEEVKEILLKKGWSNALYTWLVARGPGEKNCLSRR</sequence>
<evidence type="ECO:0000313" key="1">
    <source>
        <dbReference type="EMBL" id="GIY56668.1"/>
    </source>
</evidence>
<comment type="caution">
    <text evidence="1">The sequence shown here is derived from an EMBL/GenBank/DDBJ whole genome shotgun (WGS) entry which is preliminary data.</text>
</comment>
<name>A0AAV4UFV7_CAEEX</name>
<organism evidence="1 2">
    <name type="scientific">Caerostris extrusa</name>
    <name type="common">Bark spider</name>
    <name type="synonym">Caerostris bankana</name>
    <dbReference type="NCBI Taxonomy" id="172846"/>
    <lineage>
        <taxon>Eukaryota</taxon>
        <taxon>Metazoa</taxon>
        <taxon>Ecdysozoa</taxon>
        <taxon>Arthropoda</taxon>
        <taxon>Chelicerata</taxon>
        <taxon>Arachnida</taxon>
        <taxon>Araneae</taxon>
        <taxon>Araneomorphae</taxon>
        <taxon>Entelegynae</taxon>
        <taxon>Araneoidea</taxon>
        <taxon>Araneidae</taxon>
        <taxon>Caerostris</taxon>
    </lineage>
</organism>
<evidence type="ECO:0000313" key="2">
    <source>
        <dbReference type="Proteomes" id="UP001054945"/>
    </source>
</evidence>
<gene>
    <name evidence="1" type="ORF">CEXT_118331</name>
</gene>
<reference evidence="1 2" key="1">
    <citation type="submission" date="2021-06" db="EMBL/GenBank/DDBJ databases">
        <title>Caerostris extrusa draft genome.</title>
        <authorList>
            <person name="Kono N."/>
            <person name="Arakawa K."/>
        </authorList>
    </citation>
    <scope>NUCLEOTIDE SEQUENCE [LARGE SCALE GENOMIC DNA]</scope>
</reference>
<proteinExistence type="predicted"/>
<protein>
    <submittedName>
        <fullName evidence="1">Uncharacterized protein</fullName>
    </submittedName>
</protein>
<dbReference type="AlphaFoldDB" id="A0AAV4UFV7"/>
<keyword evidence="2" id="KW-1185">Reference proteome</keyword>
<dbReference type="Proteomes" id="UP001054945">
    <property type="component" value="Unassembled WGS sequence"/>
</dbReference>
<accession>A0AAV4UFV7</accession>